<dbReference type="EMBL" id="BLSD01000001">
    <property type="protein sequence ID" value="GFP38301.1"/>
    <property type="molecule type" value="Genomic_DNA"/>
</dbReference>
<evidence type="ECO:0000313" key="2">
    <source>
        <dbReference type="EMBL" id="GFP38301.1"/>
    </source>
</evidence>
<evidence type="ECO:0000313" key="4">
    <source>
        <dbReference type="Proteomes" id="UP000588083"/>
    </source>
</evidence>
<name>A0A6V8P9E0_9ACTN</name>
<dbReference type="Proteomes" id="UP000569018">
    <property type="component" value="Unassembled WGS sequence"/>
</dbReference>
<dbReference type="Proteomes" id="UP000588083">
    <property type="component" value="Unassembled WGS sequence"/>
</dbReference>
<protein>
    <submittedName>
        <fullName evidence="1">Uncharacterized protein</fullName>
    </submittedName>
</protein>
<dbReference type="EMBL" id="BLRZ01000005">
    <property type="protein sequence ID" value="GFP29282.1"/>
    <property type="molecule type" value="Genomic_DNA"/>
</dbReference>
<evidence type="ECO:0000313" key="1">
    <source>
        <dbReference type="EMBL" id="GFP29282.1"/>
    </source>
</evidence>
<evidence type="ECO:0000313" key="3">
    <source>
        <dbReference type="Proteomes" id="UP000569018"/>
    </source>
</evidence>
<gene>
    <name evidence="1" type="ORF">HKBW3S34_00201</name>
    <name evidence="2" type="ORF">HKBW3S47_00001</name>
</gene>
<organism evidence="1 4">
    <name type="scientific">Candidatus Hakubella thermalkaliphila</name>
    <dbReference type="NCBI Taxonomy" id="2754717"/>
    <lineage>
        <taxon>Bacteria</taxon>
        <taxon>Bacillati</taxon>
        <taxon>Actinomycetota</taxon>
        <taxon>Actinomycetota incertae sedis</taxon>
        <taxon>Candidatus Hakubellales</taxon>
        <taxon>Candidatus Hakubellaceae</taxon>
        <taxon>Candidatus Hakubella</taxon>
    </lineage>
</organism>
<accession>A0A6V8P9E0</accession>
<keyword evidence="4" id="KW-1185">Reference proteome</keyword>
<comment type="caution">
    <text evidence="1">The sequence shown here is derived from an EMBL/GenBank/DDBJ whole genome shotgun (WGS) entry which is preliminary data.</text>
</comment>
<reference evidence="3 4" key="1">
    <citation type="journal article" date="2020" name="Front. Microbiol.">
        <title>Single-cell genomics of novel Actinobacteria with the Wood-Ljungdahl pathway discovered in a serpentinizing system.</title>
        <authorList>
            <person name="Merino N."/>
            <person name="Kawai M."/>
            <person name="Boyd E.S."/>
            <person name="Colman D.R."/>
            <person name="McGlynn S.E."/>
            <person name="Nealson K.H."/>
            <person name="Kurokawa K."/>
            <person name="Hongoh Y."/>
        </authorList>
    </citation>
    <scope>NUCLEOTIDE SEQUENCE [LARGE SCALE GENOMIC DNA]</scope>
    <source>
        <strain evidence="1 4">S34</strain>
        <strain evidence="2 3">S47</strain>
    </source>
</reference>
<sequence length="54" mass="5933">MSQWPSTKARRVLAALSRFNTISYAAPGDGCQIKENRLYLQNVGCVNISSLSSE</sequence>
<proteinExistence type="predicted"/>
<dbReference type="AlphaFoldDB" id="A0A6V8P9E0"/>